<dbReference type="InterPro" id="IPR038740">
    <property type="entry name" value="BioF2-like_GNAT_dom"/>
</dbReference>
<dbReference type="InterPro" id="IPR016181">
    <property type="entry name" value="Acyl_CoA_acyltransferase"/>
</dbReference>
<reference evidence="2 3" key="1">
    <citation type="submission" date="2019-11" db="EMBL/GenBank/DDBJ databases">
        <authorList>
            <person name="Im W.T."/>
        </authorList>
    </citation>
    <scope>NUCLEOTIDE SEQUENCE [LARGE SCALE GENOMIC DNA]</scope>
    <source>
        <strain evidence="2 3">SB-02</strain>
    </source>
</reference>
<dbReference type="KEGG" id="fls:GLV81_04675"/>
<keyword evidence="2" id="KW-0808">Transferase</keyword>
<sequence>MAAAQIQYLPHAQINQQRWDACIANAGNGLIYANSWYLNHMHPGWDGIVINDYEAVMPVTWRKKWGIKYVCQPAFAQQLGLFVLHQDLWQHETACLQLLQSRFAFIEIFLNHQHAFEGTSTAMNYVLPLKETYTQIRASYKNDLLKNLKRTEKFNLQYQSYTDAATAMQLYENTYADRMGAKPEDYQHFFACLQYMLQQKRALIRSVNLPNGELLAVGVFAKDAHRLYNLASTTLPNGRMLEANHVLFDQLIQEFAGSGLTLDFEGSDQPGIARFYQKFGSQPQPYVFWKDNRLPAILRWLKR</sequence>
<dbReference type="Proteomes" id="UP000426027">
    <property type="component" value="Chromosome"/>
</dbReference>
<organism evidence="2 3">
    <name type="scientific">Phnomibacter ginsenosidimutans</name>
    <dbReference type="NCBI Taxonomy" id="2676868"/>
    <lineage>
        <taxon>Bacteria</taxon>
        <taxon>Pseudomonadati</taxon>
        <taxon>Bacteroidota</taxon>
        <taxon>Chitinophagia</taxon>
        <taxon>Chitinophagales</taxon>
        <taxon>Chitinophagaceae</taxon>
        <taxon>Phnomibacter</taxon>
    </lineage>
</organism>
<feature type="domain" description="BioF2-like acetyltransferase" evidence="1">
    <location>
        <begin position="144"/>
        <end position="268"/>
    </location>
</feature>
<dbReference type="RefSeq" id="WP_157477296.1">
    <property type="nucleotide sequence ID" value="NZ_CP046566.1"/>
</dbReference>
<keyword evidence="3" id="KW-1185">Reference proteome</keyword>
<dbReference type="AlphaFoldDB" id="A0A6I6G7L9"/>
<dbReference type="Gene3D" id="3.40.630.30">
    <property type="match status" value="1"/>
</dbReference>
<proteinExistence type="predicted"/>
<evidence type="ECO:0000313" key="2">
    <source>
        <dbReference type="EMBL" id="QGW27483.1"/>
    </source>
</evidence>
<protein>
    <submittedName>
        <fullName evidence="2">GNAT family N-acetyltransferase</fullName>
    </submittedName>
</protein>
<dbReference type="EMBL" id="CP046566">
    <property type="protein sequence ID" value="QGW27483.1"/>
    <property type="molecule type" value="Genomic_DNA"/>
</dbReference>
<evidence type="ECO:0000313" key="3">
    <source>
        <dbReference type="Proteomes" id="UP000426027"/>
    </source>
</evidence>
<gene>
    <name evidence="2" type="ORF">GLV81_04675</name>
</gene>
<dbReference type="SUPFAM" id="SSF55729">
    <property type="entry name" value="Acyl-CoA N-acyltransferases (Nat)"/>
    <property type="match status" value="1"/>
</dbReference>
<evidence type="ECO:0000259" key="1">
    <source>
        <dbReference type="Pfam" id="PF13480"/>
    </source>
</evidence>
<name>A0A6I6G7L9_9BACT</name>
<dbReference type="Pfam" id="PF13480">
    <property type="entry name" value="Acetyltransf_6"/>
    <property type="match status" value="1"/>
</dbReference>
<accession>A0A6I6G7L9</accession>
<dbReference type="GO" id="GO:0016740">
    <property type="term" value="F:transferase activity"/>
    <property type="evidence" value="ECO:0007669"/>
    <property type="project" value="UniProtKB-KW"/>
</dbReference>